<feature type="region of interest" description="Disordered" evidence="2">
    <location>
        <begin position="472"/>
        <end position="495"/>
    </location>
</feature>
<comment type="similarity">
    <text evidence="1">Belongs to the gemin-2 family.</text>
</comment>
<evidence type="ECO:0000313" key="4">
    <source>
        <dbReference type="Proteomes" id="UP001293593"/>
    </source>
</evidence>
<dbReference type="GO" id="GO:0032797">
    <property type="term" value="C:SMN complex"/>
    <property type="evidence" value="ECO:0007669"/>
    <property type="project" value="TreeGrafter"/>
</dbReference>
<dbReference type="GO" id="GO:0005634">
    <property type="term" value="C:nucleus"/>
    <property type="evidence" value="ECO:0007669"/>
    <property type="project" value="TreeGrafter"/>
</dbReference>
<feature type="compositionally biased region" description="Acidic residues" evidence="2">
    <location>
        <begin position="485"/>
        <end position="495"/>
    </location>
</feature>
<evidence type="ECO:0000256" key="2">
    <source>
        <dbReference type="SAM" id="MobiDB-lite"/>
    </source>
</evidence>
<dbReference type="Pfam" id="PF04938">
    <property type="entry name" value="SIP1"/>
    <property type="match status" value="1"/>
</dbReference>
<dbReference type="PANTHER" id="PTHR12794">
    <property type="entry name" value="GEMIN2"/>
    <property type="match status" value="1"/>
</dbReference>
<dbReference type="PANTHER" id="PTHR12794:SF0">
    <property type="entry name" value="GEM-ASSOCIATED PROTEIN 2"/>
    <property type="match status" value="1"/>
</dbReference>
<organism evidence="3 4">
    <name type="scientific">Acacia crassicarpa</name>
    <name type="common">northern wattle</name>
    <dbReference type="NCBI Taxonomy" id="499986"/>
    <lineage>
        <taxon>Eukaryota</taxon>
        <taxon>Viridiplantae</taxon>
        <taxon>Streptophyta</taxon>
        <taxon>Embryophyta</taxon>
        <taxon>Tracheophyta</taxon>
        <taxon>Spermatophyta</taxon>
        <taxon>Magnoliopsida</taxon>
        <taxon>eudicotyledons</taxon>
        <taxon>Gunneridae</taxon>
        <taxon>Pentapetalae</taxon>
        <taxon>rosids</taxon>
        <taxon>fabids</taxon>
        <taxon>Fabales</taxon>
        <taxon>Fabaceae</taxon>
        <taxon>Caesalpinioideae</taxon>
        <taxon>mimosoid clade</taxon>
        <taxon>Acacieae</taxon>
        <taxon>Acacia</taxon>
    </lineage>
</organism>
<evidence type="ECO:0000256" key="1">
    <source>
        <dbReference type="ARBA" id="ARBA00025758"/>
    </source>
</evidence>
<feature type="region of interest" description="Disordered" evidence="2">
    <location>
        <begin position="620"/>
        <end position="645"/>
    </location>
</feature>
<evidence type="ECO:0008006" key="5">
    <source>
        <dbReference type="Google" id="ProtNLM"/>
    </source>
</evidence>
<accession>A0AAE1MAG9</accession>
<dbReference type="Gene3D" id="1.20.58.1070">
    <property type="match status" value="1"/>
</dbReference>
<dbReference type="AlphaFoldDB" id="A0AAE1MAG9"/>
<gene>
    <name evidence="3" type="ORF">QN277_007870</name>
</gene>
<name>A0AAE1MAG9_9FABA</name>
<evidence type="ECO:0000313" key="3">
    <source>
        <dbReference type="EMBL" id="KAK4258415.1"/>
    </source>
</evidence>
<sequence length="747" mass="82572">MAAQENQDWPAIIDSVAQQDDEFQSTIEETQEPVRASAAEVGKNCSASSNFKIDACVFGFAPSCCGGKVEDFFREGQNIVEGFLLAEKRDVDIVSAAKQDDEFQGTFEETQAPFLTSAAQVDESSFSSSDVKIDACVLGFDSSWCDGKVVFSREGQNLVEGALLAENADVPIVSTVERTRQTCNSAKLELQKVTVNGDGMQESCFLEQRNHPSGIQECRVLHEKGALEPNSTHMLNEDSLSENVLEVKKKLLLEDLEAVLWPEGDLVAEKLACVKLMQEDFTIPRSFGIEVIDDTALIETIPAPAIGRKMDVLGIGKSTGKDAIKEIDAKNGKRSRRKAKGAKNVLGMDGKTKIGTRAEEAQNPSVDWKEGAKRKYTRKEVEAVRFVNKAAQRRLWKAIYSGLATAVANEYDSLVSSEHQKNIRLNYDSQQCLTKKKEAPAILMCSENMDNELPQINSNEYVNPMDPSCSNNLGEENGGTVSEGECYEDEDSDSDYDSIQKPAFLVDGEPNFESGPPEDGWEYLRRVRWEAAQIPKVKVAKLDRSKLNKEQSAYMPKIPDIAQCPEHLLPLKHWENAFLAEFSDLRAKLSQLDVSSVQHMNSLKLTLNKAGANNVVMTEETQHHSRESIGVTTDQTALTSEDKDSSSNCPLLSKILGMDPVARVSMLHKRIRSLEPMDAITRNDCMWLFALCATVDAPLDADSCAALRSLLRKCASLRAMKTEFDDEVVMLNILAAISGRYFGQAEN</sequence>
<proteinExistence type="inferred from homology"/>
<keyword evidence="4" id="KW-1185">Reference proteome</keyword>
<feature type="compositionally biased region" description="Polar residues" evidence="2">
    <location>
        <begin position="630"/>
        <end position="639"/>
    </location>
</feature>
<reference evidence="3" key="1">
    <citation type="submission" date="2023-10" db="EMBL/GenBank/DDBJ databases">
        <title>Chromosome-level genome of the transformable northern wattle, Acacia crassicarpa.</title>
        <authorList>
            <person name="Massaro I."/>
            <person name="Sinha N.R."/>
            <person name="Poethig S."/>
            <person name="Leichty A.R."/>
        </authorList>
    </citation>
    <scope>NUCLEOTIDE SEQUENCE</scope>
    <source>
        <strain evidence="3">Acra3RX</strain>
        <tissue evidence="3">Leaf</tissue>
    </source>
</reference>
<dbReference type="InterPro" id="IPR035426">
    <property type="entry name" value="Gemin2/Brr1"/>
</dbReference>
<dbReference type="GO" id="GO:0000387">
    <property type="term" value="P:spliceosomal snRNP assembly"/>
    <property type="evidence" value="ECO:0007669"/>
    <property type="project" value="InterPro"/>
</dbReference>
<comment type="caution">
    <text evidence="3">The sequence shown here is derived from an EMBL/GenBank/DDBJ whole genome shotgun (WGS) entry which is preliminary data.</text>
</comment>
<dbReference type="EMBL" id="JAWXYG010000012">
    <property type="protein sequence ID" value="KAK4258415.1"/>
    <property type="molecule type" value="Genomic_DNA"/>
</dbReference>
<protein>
    <recommendedName>
        <fullName evidence="5">Gem-associated protein 2</fullName>
    </recommendedName>
</protein>
<dbReference type="Proteomes" id="UP001293593">
    <property type="component" value="Unassembled WGS sequence"/>
</dbReference>